<evidence type="ECO:0000259" key="8">
    <source>
        <dbReference type="Pfam" id="PF08154"/>
    </source>
</evidence>
<evidence type="ECO:0000256" key="5">
    <source>
        <dbReference type="ARBA" id="ARBA00023242"/>
    </source>
</evidence>
<dbReference type="InterPro" id="IPR019775">
    <property type="entry name" value="WD40_repeat_CS"/>
</dbReference>
<dbReference type="InterPro" id="IPR015943">
    <property type="entry name" value="WD40/YVTN_repeat-like_dom_sf"/>
</dbReference>
<dbReference type="Gene3D" id="2.130.10.10">
    <property type="entry name" value="YVTN repeat-like/Quinoprotein amine dehydrogenase"/>
    <property type="match status" value="1"/>
</dbReference>
<evidence type="ECO:0000256" key="2">
    <source>
        <dbReference type="ARBA" id="ARBA00022552"/>
    </source>
</evidence>
<evidence type="ECO:0000256" key="1">
    <source>
        <dbReference type="ARBA" id="ARBA00022517"/>
    </source>
</evidence>
<dbReference type="InterPro" id="IPR028599">
    <property type="entry name" value="WDR12/Ytm1"/>
</dbReference>
<evidence type="ECO:0000256" key="4">
    <source>
        <dbReference type="ARBA" id="ARBA00022737"/>
    </source>
</evidence>
<keyword evidence="2 6" id="KW-0698">rRNA processing</keyword>
<comment type="function">
    <text evidence="6">Component of the NOP7 complex, which is required for maturation of the 25S and 5.8S ribosomal RNAs and formation of the 60S ribosome.</text>
</comment>
<reference evidence="9 10" key="1">
    <citation type="submission" date="2024-01" db="EMBL/GenBank/DDBJ databases">
        <authorList>
            <consortium name="Genoscope - CEA"/>
            <person name="William W."/>
        </authorList>
    </citation>
    <scope>NUCLEOTIDE SEQUENCE [LARGE SCALE GENOMIC DNA]</scope>
    <source>
        <strain evidence="9 10">29B2s-10</strain>
    </source>
</reference>
<accession>A0ABP0EKB8</accession>
<proteinExistence type="inferred from homology"/>
<dbReference type="InterPro" id="IPR001680">
    <property type="entry name" value="WD40_rpt"/>
</dbReference>
<dbReference type="SUPFAM" id="SSF50978">
    <property type="entry name" value="WD40 repeat-like"/>
    <property type="match status" value="1"/>
</dbReference>
<evidence type="ECO:0000313" key="10">
    <source>
        <dbReference type="Proteomes" id="UP001497600"/>
    </source>
</evidence>
<keyword evidence="10" id="KW-1185">Reference proteome</keyword>
<dbReference type="HAMAP" id="MF_03029">
    <property type="entry name" value="WDR12"/>
    <property type="match status" value="1"/>
</dbReference>
<dbReference type="PROSITE" id="PS50294">
    <property type="entry name" value="WD_REPEATS_REGION"/>
    <property type="match status" value="4"/>
</dbReference>
<dbReference type="Pfam" id="PF00400">
    <property type="entry name" value="WD40"/>
    <property type="match status" value="4"/>
</dbReference>
<keyword evidence="4" id="KW-0677">Repeat</keyword>
<comment type="subunit">
    <text evidence="6">Component of the NOP7 complex, composed of ERB1, NOP7 and YTM1. Within the NOP7 complex ERB1 appears to interact directly with NOP7 and YTM1. The NOP7 complex also associates with the 66S pre-ribosome.</text>
</comment>
<evidence type="ECO:0000313" key="9">
    <source>
        <dbReference type="EMBL" id="CAK7921175.1"/>
    </source>
</evidence>
<dbReference type="InterPro" id="IPR036322">
    <property type="entry name" value="WD40_repeat_dom_sf"/>
</dbReference>
<dbReference type="Proteomes" id="UP001497600">
    <property type="component" value="Chromosome H"/>
</dbReference>
<dbReference type="InterPro" id="IPR012972">
    <property type="entry name" value="NLE"/>
</dbReference>
<dbReference type="InterPro" id="IPR020472">
    <property type="entry name" value="WD40_PAC1"/>
</dbReference>
<gene>
    <name evidence="6 9" type="primary">YTM1</name>
    <name evidence="9" type="ORF">CAAN4_H11012</name>
</gene>
<feature type="repeat" description="WD" evidence="7">
    <location>
        <begin position="319"/>
        <end position="361"/>
    </location>
</feature>
<feature type="repeat" description="WD" evidence="7">
    <location>
        <begin position="190"/>
        <end position="230"/>
    </location>
</feature>
<sequence length="496" mass="55018">MSINFCEGFKSTRRDGRPSDIHQRNFYIVPDMSEEKSQIKIKFFTKEEDESIQVSDAPLYVPVSLKRYGLSEVVNHLLGNDEETDETKPVPFDFLIDGVLLRTSLDEYLTKNGLSSEAFLNLEYTRAVLPPSFLASFNNDDWVSSLDTINTTSSAVTSSNMSILQPKILSGSYDGIVRTYNMSGAVEKQYTGHSGPIRAVKWISPTRIVSAGNDRQVRLWKTSIGEQEDEEDIEDGKTLAILEGHKAPVVSLAIEHNTNRILSAGYDNAIGFWSTNYKEMTAVQPLEYDSNVISSSSKKRRKMALQDSTIRRRSPLALLEGHAQPVEDVTFDANDATVAYSVSQDHSIKTWDLVVSRCVDTRTTGYSLLSTLQLPNLHLLVCGSSARHINLHDPRVSATTTEQTSNLKLVGHTNFVVGLSANPTNDYMFSSASHDGTVKVWDVRAEKSLYTITRESKEAAKGQDKVFAVSWDKDIGIVSGGQDKKIQINKGSGITK</sequence>
<dbReference type="CDD" id="cd00200">
    <property type="entry name" value="WD40"/>
    <property type="match status" value="1"/>
</dbReference>
<comment type="subcellular location">
    <subcellularLocation>
        <location evidence="6">Nucleus</location>
        <location evidence="6">Nucleolus</location>
    </subcellularLocation>
    <subcellularLocation>
        <location evidence="6">Nucleus</location>
        <location evidence="6">Nucleoplasm</location>
    </subcellularLocation>
</comment>
<feature type="domain" description="NLE" evidence="8">
    <location>
        <begin position="39"/>
        <end position="109"/>
    </location>
</feature>
<feature type="repeat" description="WD" evidence="7">
    <location>
        <begin position="409"/>
        <end position="451"/>
    </location>
</feature>
<keyword evidence="5 6" id="KW-0539">Nucleus</keyword>
<feature type="repeat" description="WD" evidence="7">
    <location>
        <begin position="242"/>
        <end position="283"/>
    </location>
</feature>
<comment type="similarity">
    <text evidence="6">Belongs to the WD repeat WDR12/YTM1 family.</text>
</comment>
<dbReference type="PANTHER" id="PTHR19855">
    <property type="entry name" value="WD40 REPEAT PROTEIN 12, 37"/>
    <property type="match status" value="1"/>
</dbReference>
<dbReference type="PANTHER" id="PTHR19855:SF11">
    <property type="entry name" value="RIBOSOME BIOGENESIS PROTEIN WDR12"/>
    <property type="match status" value="1"/>
</dbReference>
<evidence type="ECO:0000256" key="6">
    <source>
        <dbReference type="HAMAP-Rule" id="MF_03029"/>
    </source>
</evidence>
<dbReference type="PRINTS" id="PR00320">
    <property type="entry name" value="GPROTEINBRPT"/>
</dbReference>
<dbReference type="SMART" id="SM00320">
    <property type="entry name" value="WD40"/>
    <property type="match status" value="7"/>
</dbReference>
<keyword evidence="1 6" id="KW-0690">Ribosome biogenesis</keyword>
<evidence type="ECO:0000256" key="3">
    <source>
        <dbReference type="ARBA" id="ARBA00022574"/>
    </source>
</evidence>
<keyword evidence="3 7" id="KW-0853">WD repeat</keyword>
<dbReference type="EMBL" id="OZ004260">
    <property type="protein sequence ID" value="CAK7921175.1"/>
    <property type="molecule type" value="Genomic_DNA"/>
</dbReference>
<dbReference type="PROSITE" id="PS50082">
    <property type="entry name" value="WD_REPEATS_2"/>
    <property type="match status" value="4"/>
</dbReference>
<evidence type="ECO:0000256" key="7">
    <source>
        <dbReference type="PROSITE-ProRule" id="PRU00221"/>
    </source>
</evidence>
<dbReference type="PROSITE" id="PS00678">
    <property type="entry name" value="WD_REPEATS_1"/>
    <property type="match status" value="1"/>
</dbReference>
<name>A0ABP0EKB8_9ASCO</name>
<dbReference type="Pfam" id="PF08154">
    <property type="entry name" value="NLE"/>
    <property type="match status" value="1"/>
</dbReference>
<organism evidence="9 10">
    <name type="scientific">[Candida] anglica</name>
    <dbReference type="NCBI Taxonomy" id="148631"/>
    <lineage>
        <taxon>Eukaryota</taxon>
        <taxon>Fungi</taxon>
        <taxon>Dikarya</taxon>
        <taxon>Ascomycota</taxon>
        <taxon>Saccharomycotina</taxon>
        <taxon>Pichiomycetes</taxon>
        <taxon>Debaryomycetaceae</taxon>
        <taxon>Kurtzmaniella</taxon>
    </lineage>
</organism>
<protein>
    <recommendedName>
        <fullName evidence="6">Ribosome biogenesis protein YTM1</fullName>
    </recommendedName>
</protein>